<evidence type="ECO:0000313" key="3">
    <source>
        <dbReference type="Proteomes" id="UP000280104"/>
    </source>
</evidence>
<dbReference type="InterPro" id="IPR055302">
    <property type="entry name" value="F-box_dom-containing"/>
</dbReference>
<dbReference type="PANTHER" id="PTHR32141:SF168">
    <property type="entry name" value="OS12G0595200 PROTEIN"/>
    <property type="match status" value="1"/>
</dbReference>
<dbReference type="InterPro" id="IPR036047">
    <property type="entry name" value="F-box-like_dom_sf"/>
</dbReference>
<dbReference type="Proteomes" id="UP000280104">
    <property type="component" value="Chromosome II"/>
</dbReference>
<dbReference type="CDD" id="cd22160">
    <property type="entry name" value="F-box_AtFBL13-like"/>
    <property type="match status" value="1"/>
</dbReference>
<dbReference type="InterPro" id="IPR053781">
    <property type="entry name" value="F-box_AtFBL13-like"/>
</dbReference>
<evidence type="ECO:0000313" key="2">
    <source>
        <dbReference type="EMBL" id="SPT16651.1"/>
    </source>
</evidence>
<evidence type="ECO:0000259" key="1">
    <source>
        <dbReference type="Pfam" id="PF00646"/>
    </source>
</evidence>
<gene>
    <name evidence="2" type="ORF">CAMPLR22A2D_LOCUS1251</name>
</gene>
<dbReference type="PANTHER" id="PTHR32141">
    <property type="match status" value="1"/>
</dbReference>
<dbReference type="SUPFAM" id="SSF81383">
    <property type="entry name" value="F-box domain"/>
    <property type="match status" value="1"/>
</dbReference>
<name>A0A7H4LDG3_WHEAT</name>
<sequence>MDGEAANKRRRLEPKPHPASHDFISCLPDDMLLIIIGLLPTKSAVRTTLLSRRWRPLWRRVPLNLTVDSYLCDGDCKRMAAVSKILSSHPGPARRLDIHMFSTNCKVQPKFDEWFLSPALYQLEELIFEAGRCHSLPPSALRLAPTPRRASFSSCYLPQINAAPALLLPQLK</sequence>
<dbReference type="Pfam" id="PF00646">
    <property type="entry name" value="F-box"/>
    <property type="match status" value="1"/>
</dbReference>
<reference evidence="2 3" key="1">
    <citation type="submission" date="2018-05" db="EMBL/GenBank/DDBJ databases">
        <authorList>
            <person name="Thind KAUR A."/>
        </authorList>
    </citation>
    <scope>NUCLEOTIDE SEQUENCE [LARGE SCALE GENOMIC DNA]</scope>
</reference>
<proteinExistence type="predicted"/>
<feature type="domain" description="F-box" evidence="1">
    <location>
        <begin position="24"/>
        <end position="64"/>
    </location>
</feature>
<organism evidence="2 3">
    <name type="scientific">Triticum aestivum</name>
    <name type="common">Wheat</name>
    <dbReference type="NCBI Taxonomy" id="4565"/>
    <lineage>
        <taxon>Eukaryota</taxon>
        <taxon>Viridiplantae</taxon>
        <taxon>Streptophyta</taxon>
        <taxon>Embryophyta</taxon>
        <taxon>Tracheophyta</taxon>
        <taxon>Spermatophyta</taxon>
        <taxon>Magnoliopsida</taxon>
        <taxon>Liliopsida</taxon>
        <taxon>Poales</taxon>
        <taxon>Poaceae</taxon>
        <taxon>BOP clade</taxon>
        <taxon>Pooideae</taxon>
        <taxon>Triticodae</taxon>
        <taxon>Triticeae</taxon>
        <taxon>Triticinae</taxon>
        <taxon>Triticum</taxon>
    </lineage>
</organism>
<accession>A0A7H4LDG3</accession>
<protein>
    <recommendedName>
        <fullName evidence="1">F-box domain-containing protein</fullName>
    </recommendedName>
</protein>
<dbReference type="InterPro" id="IPR001810">
    <property type="entry name" value="F-box_dom"/>
</dbReference>
<dbReference type="EMBL" id="LS480641">
    <property type="protein sequence ID" value="SPT16651.1"/>
    <property type="molecule type" value="Genomic_DNA"/>
</dbReference>
<dbReference type="Gene3D" id="1.20.1280.50">
    <property type="match status" value="1"/>
</dbReference>
<dbReference type="AlphaFoldDB" id="A0A7H4LDG3"/>